<accession>A0A816UZ71</accession>
<comment type="caution">
    <text evidence="2">The sequence shown here is derived from an EMBL/GenBank/DDBJ whole genome shotgun (WGS) entry which is preliminary data.</text>
</comment>
<keyword evidence="5" id="KW-1185">Reference proteome</keyword>
<name>A0A816UZ71_9BILA</name>
<dbReference type="EMBL" id="CAJNRF010009926">
    <property type="protein sequence ID" value="CAF2115034.1"/>
    <property type="molecule type" value="Genomic_DNA"/>
</dbReference>
<evidence type="ECO:0000313" key="5">
    <source>
        <dbReference type="Proteomes" id="UP000663866"/>
    </source>
</evidence>
<evidence type="ECO:0000313" key="2">
    <source>
        <dbReference type="EMBL" id="CAF2115034.1"/>
    </source>
</evidence>
<dbReference type="Proteomes" id="UP000663856">
    <property type="component" value="Unassembled WGS sequence"/>
</dbReference>
<reference evidence="2" key="1">
    <citation type="submission" date="2021-02" db="EMBL/GenBank/DDBJ databases">
        <authorList>
            <person name="Nowell W R."/>
        </authorList>
    </citation>
    <scope>NUCLEOTIDE SEQUENCE</scope>
</reference>
<evidence type="ECO:0000313" key="3">
    <source>
        <dbReference type="EMBL" id="CAF3747160.1"/>
    </source>
</evidence>
<evidence type="ECO:0000313" key="4">
    <source>
        <dbReference type="Proteomes" id="UP000663856"/>
    </source>
</evidence>
<gene>
    <name evidence="3" type="ORF">OVN521_LOCUS913</name>
    <name evidence="2" type="ORF">WKI299_LOCUS23021</name>
</gene>
<dbReference type="Proteomes" id="UP000663866">
    <property type="component" value="Unassembled WGS sequence"/>
</dbReference>
<proteinExistence type="predicted"/>
<feature type="compositionally biased region" description="Polar residues" evidence="1">
    <location>
        <begin position="356"/>
        <end position="376"/>
    </location>
</feature>
<feature type="compositionally biased region" description="Basic residues" evidence="1">
    <location>
        <begin position="377"/>
        <end position="396"/>
    </location>
</feature>
<dbReference type="EMBL" id="CAJOBG010000055">
    <property type="protein sequence ID" value="CAF3747160.1"/>
    <property type="molecule type" value="Genomic_DNA"/>
</dbReference>
<sequence length="482" mass="54342">MVQTILRIVDSNGKKIYSYKTQRFTETTTTKDIVAFILQKSNKFQSSLHIEIHDKSDGDFVTLDDDFVTLDDDYLAEYDPFNPNNVDTTTSRVTNLPGKPVKLKITLLDYDCLSTISQAVVKTTEVLSTSIQQTEDTYQGDQSLLTSEASAILTIELPEDPKMGFVPGHNVNDTQRDQYISDAKNVATGKITGKLAKIQAGKELPEKYASRLPKFRIWHHYILKEIGHQWKLIGLLVLDVCKSGQRSLYSHPERTFVEKDNLEKIDQYEINIEPRDLVAGKELELLVAAIKGAKLSPDTPLNILCHIKNNQQNKSSDSAQNFQKSRIAFLLQKDGVLLWETLVLSDEMNFERKLSKSTLAPPSNVSTDTTATTSQRNKSKRRNISNQRSKRAKRACKNQVPMTVSSSKNNTSYITSHPDLPVHFTASQISDTVFQGSSDNTPFSLEHPLSLSSDLERILDSINTTDNRNDVFNDLFVFDEFP</sequence>
<protein>
    <submittedName>
        <fullName evidence="2">Uncharacterized protein</fullName>
    </submittedName>
</protein>
<feature type="region of interest" description="Disordered" evidence="1">
    <location>
        <begin position="354"/>
        <end position="412"/>
    </location>
</feature>
<organism evidence="2 4">
    <name type="scientific">Rotaria magnacalcarata</name>
    <dbReference type="NCBI Taxonomy" id="392030"/>
    <lineage>
        <taxon>Eukaryota</taxon>
        <taxon>Metazoa</taxon>
        <taxon>Spiralia</taxon>
        <taxon>Gnathifera</taxon>
        <taxon>Rotifera</taxon>
        <taxon>Eurotatoria</taxon>
        <taxon>Bdelloidea</taxon>
        <taxon>Philodinida</taxon>
        <taxon>Philodinidae</taxon>
        <taxon>Rotaria</taxon>
    </lineage>
</organism>
<dbReference type="AlphaFoldDB" id="A0A816UZ71"/>
<evidence type="ECO:0000256" key="1">
    <source>
        <dbReference type="SAM" id="MobiDB-lite"/>
    </source>
</evidence>
<feature type="compositionally biased region" description="Polar residues" evidence="1">
    <location>
        <begin position="400"/>
        <end position="412"/>
    </location>
</feature>